<dbReference type="RefSeq" id="WP_154508132.1">
    <property type="nucleotide sequence ID" value="NZ_VUMH01000001.1"/>
</dbReference>
<dbReference type="Gene3D" id="1.20.120.530">
    <property type="entry name" value="GntR ligand-binding domain-like"/>
    <property type="match status" value="1"/>
</dbReference>
<dbReference type="PANTHER" id="PTHR43537:SF5">
    <property type="entry name" value="UXU OPERON TRANSCRIPTIONAL REGULATOR"/>
    <property type="match status" value="1"/>
</dbReference>
<dbReference type="SMART" id="SM00895">
    <property type="entry name" value="FCD"/>
    <property type="match status" value="1"/>
</dbReference>
<dbReference type="Pfam" id="PF00392">
    <property type="entry name" value="GntR"/>
    <property type="match status" value="1"/>
</dbReference>
<dbReference type="InterPro" id="IPR036388">
    <property type="entry name" value="WH-like_DNA-bd_sf"/>
</dbReference>
<evidence type="ECO:0000259" key="4">
    <source>
        <dbReference type="PROSITE" id="PS50949"/>
    </source>
</evidence>
<dbReference type="PRINTS" id="PR00035">
    <property type="entry name" value="HTHGNTR"/>
</dbReference>
<dbReference type="GO" id="GO:0003677">
    <property type="term" value="F:DNA binding"/>
    <property type="evidence" value="ECO:0007669"/>
    <property type="project" value="UniProtKB-KW"/>
</dbReference>
<keyword evidence="2" id="KW-0238">DNA-binding</keyword>
<accession>A0A6L5XH16</accession>
<keyword evidence="3" id="KW-0804">Transcription</keyword>
<dbReference type="InterPro" id="IPR036390">
    <property type="entry name" value="WH_DNA-bd_sf"/>
</dbReference>
<dbReference type="CDD" id="cd07377">
    <property type="entry name" value="WHTH_GntR"/>
    <property type="match status" value="1"/>
</dbReference>
<reference evidence="5 6" key="1">
    <citation type="submission" date="2019-09" db="EMBL/GenBank/DDBJ databases">
        <title>In-depth cultivation of the pig gut microbiome towards novel bacterial diversity and tailored functional studies.</title>
        <authorList>
            <person name="Wylensek D."/>
            <person name="Hitch T.C.A."/>
            <person name="Clavel T."/>
        </authorList>
    </citation>
    <scope>NUCLEOTIDE SEQUENCE [LARGE SCALE GENOMIC DNA]</scope>
    <source>
        <strain evidence="5 6">PG-178-WT-4</strain>
    </source>
</reference>
<dbReference type="EMBL" id="VUMH01000001">
    <property type="protein sequence ID" value="MSS26468.1"/>
    <property type="molecule type" value="Genomic_DNA"/>
</dbReference>
<dbReference type="SUPFAM" id="SSF48008">
    <property type="entry name" value="GntR ligand-binding domain-like"/>
    <property type="match status" value="1"/>
</dbReference>
<proteinExistence type="predicted"/>
<comment type="caution">
    <text evidence="5">The sequence shown here is derived from an EMBL/GenBank/DDBJ whole genome shotgun (WGS) entry which is preliminary data.</text>
</comment>
<gene>
    <name evidence="5" type="ORF">FYJ44_00060</name>
</gene>
<dbReference type="SMART" id="SM00345">
    <property type="entry name" value="HTH_GNTR"/>
    <property type="match status" value="1"/>
</dbReference>
<evidence type="ECO:0000256" key="2">
    <source>
        <dbReference type="ARBA" id="ARBA00023125"/>
    </source>
</evidence>
<protein>
    <submittedName>
        <fullName evidence="5">FadR family transcriptional regulator</fullName>
    </submittedName>
</protein>
<dbReference type="Proteomes" id="UP000477488">
    <property type="component" value="Unassembled WGS sequence"/>
</dbReference>
<sequence length="238" mass="27225">MTATGIHKEGARPRRSYQRLSERLRRFMAEERFQSGDRLPPERTLAENFEVSRSSIRKAIQMLADKGLLESRQGDGTYVRAPDMEPLKNAILEAVDSENLVFDEIMEFRKILEPAIAELAALRHSPEQLDQLKIIACDQQRRLLAGQEDGDLDARFHHCLALCAGNSLLAGTMDHLNKRYATGRTAELRDAQWRQFSVSSHLRIIDALERRSPADCRKAIEEHLNTILQKHPFVITRD</sequence>
<dbReference type="InterPro" id="IPR011711">
    <property type="entry name" value="GntR_C"/>
</dbReference>
<dbReference type="Gene3D" id="1.10.10.10">
    <property type="entry name" value="Winged helix-like DNA-binding domain superfamily/Winged helix DNA-binding domain"/>
    <property type="match status" value="1"/>
</dbReference>
<dbReference type="InterPro" id="IPR000524">
    <property type="entry name" value="Tscrpt_reg_HTH_GntR"/>
</dbReference>
<dbReference type="AlphaFoldDB" id="A0A6L5XH16"/>
<dbReference type="PROSITE" id="PS50949">
    <property type="entry name" value="HTH_GNTR"/>
    <property type="match status" value="1"/>
</dbReference>
<name>A0A6L5XH16_9BACT</name>
<evidence type="ECO:0000313" key="5">
    <source>
        <dbReference type="EMBL" id="MSS26468.1"/>
    </source>
</evidence>
<dbReference type="InterPro" id="IPR008920">
    <property type="entry name" value="TF_FadR/GntR_C"/>
</dbReference>
<keyword evidence="6" id="KW-1185">Reference proteome</keyword>
<dbReference type="PANTHER" id="PTHR43537">
    <property type="entry name" value="TRANSCRIPTIONAL REGULATOR, GNTR FAMILY"/>
    <property type="match status" value="1"/>
</dbReference>
<evidence type="ECO:0000313" key="6">
    <source>
        <dbReference type="Proteomes" id="UP000477488"/>
    </source>
</evidence>
<organism evidence="5 6">
    <name type="scientific">Desulfovibrio porci</name>
    <dbReference type="NCBI Taxonomy" id="2605782"/>
    <lineage>
        <taxon>Bacteria</taxon>
        <taxon>Pseudomonadati</taxon>
        <taxon>Thermodesulfobacteriota</taxon>
        <taxon>Desulfovibrionia</taxon>
        <taxon>Desulfovibrionales</taxon>
        <taxon>Desulfovibrionaceae</taxon>
        <taxon>Desulfovibrio</taxon>
    </lineage>
</organism>
<evidence type="ECO:0000256" key="3">
    <source>
        <dbReference type="ARBA" id="ARBA00023163"/>
    </source>
</evidence>
<evidence type="ECO:0000256" key="1">
    <source>
        <dbReference type="ARBA" id="ARBA00023015"/>
    </source>
</evidence>
<dbReference type="SUPFAM" id="SSF46785">
    <property type="entry name" value="Winged helix' DNA-binding domain"/>
    <property type="match status" value="1"/>
</dbReference>
<dbReference type="Pfam" id="PF07729">
    <property type="entry name" value="FCD"/>
    <property type="match status" value="1"/>
</dbReference>
<dbReference type="GO" id="GO:0003700">
    <property type="term" value="F:DNA-binding transcription factor activity"/>
    <property type="evidence" value="ECO:0007669"/>
    <property type="project" value="InterPro"/>
</dbReference>
<keyword evidence="1" id="KW-0805">Transcription regulation</keyword>
<feature type="domain" description="HTH gntR-type" evidence="4">
    <location>
        <begin position="14"/>
        <end position="82"/>
    </location>
</feature>